<dbReference type="GO" id="GO:0030422">
    <property type="term" value="P:siRNA processing"/>
    <property type="evidence" value="ECO:0007669"/>
    <property type="project" value="TreeGrafter"/>
</dbReference>
<accession>A0A194XDN7</accession>
<keyword evidence="13" id="KW-0464">Manganese</keyword>
<keyword evidence="5" id="KW-0677">Repeat</keyword>
<reference evidence="21 22" key="1">
    <citation type="submission" date="2015-10" db="EMBL/GenBank/DDBJ databases">
        <title>Full genome of DAOMC 229536 Phialocephala scopiformis, a fungal endophyte of spruce producing the potent anti-insectan compound rugulosin.</title>
        <authorList>
            <consortium name="DOE Joint Genome Institute"/>
            <person name="Walker A.K."/>
            <person name="Frasz S.L."/>
            <person name="Seifert K.A."/>
            <person name="Miller J.D."/>
            <person name="Mondo S.J."/>
            <person name="Labutti K."/>
            <person name="Lipzen A."/>
            <person name="Dockter R."/>
            <person name="Kennedy M."/>
            <person name="Grigoriev I.V."/>
            <person name="Spatafora J.W."/>
        </authorList>
    </citation>
    <scope>NUCLEOTIDE SEQUENCE [LARGE SCALE GENOMIC DNA]</scope>
    <source>
        <strain evidence="21 22">CBS 120377</strain>
    </source>
</reference>
<dbReference type="InterPro" id="IPR027417">
    <property type="entry name" value="P-loop_NTPase"/>
</dbReference>
<dbReference type="PANTHER" id="PTHR14950:SF37">
    <property type="entry name" value="ENDORIBONUCLEASE DICER"/>
    <property type="match status" value="1"/>
</dbReference>
<dbReference type="GO" id="GO:0005524">
    <property type="term" value="F:ATP binding"/>
    <property type="evidence" value="ECO:0007669"/>
    <property type="project" value="UniProtKB-KW"/>
</dbReference>
<evidence type="ECO:0000259" key="20">
    <source>
        <dbReference type="PROSITE" id="PS51327"/>
    </source>
</evidence>
<dbReference type="GO" id="GO:0004386">
    <property type="term" value="F:helicase activity"/>
    <property type="evidence" value="ECO:0007669"/>
    <property type="project" value="UniProtKB-KW"/>
</dbReference>
<dbReference type="PROSITE" id="PS50137">
    <property type="entry name" value="DS_RBD"/>
    <property type="match status" value="1"/>
</dbReference>
<dbReference type="GO" id="GO:0005737">
    <property type="term" value="C:cytoplasm"/>
    <property type="evidence" value="ECO:0007669"/>
    <property type="project" value="TreeGrafter"/>
</dbReference>
<dbReference type="Pfam" id="PF03368">
    <property type="entry name" value="Dicer_dimer"/>
    <property type="match status" value="1"/>
</dbReference>
<dbReference type="Pfam" id="PF00636">
    <property type="entry name" value="Ribonuclease_3"/>
    <property type="match status" value="2"/>
</dbReference>
<dbReference type="PROSITE" id="PS51192">
    <property type="entry name" value="HELICASE_ATP_BIND_1"/>
    <property type="match status" value="1"/>
</dbReference>
<evidence type="ECO:0000256" key="2">
    <source>
        <dbReference type="ARBA" id="ARBA00001946"/>
    </source>
</evidence>
<dbReference type="OrthoDB" id="416741at2759"/>
<dbReference type="RefSeq" id="XP_018072643.1">
    <property type="nucleotide sequence ID" value="XM_018211833.1"/>
</dbReference>
<feature type="domain" description="Helicase ATP-binding" evidence="18">
    <location>
        <begin position="70"/>
        <end position="229"/>
    </location>
</feature>
<evidence type="ECO:0000256" key="8">
    <source>
        <dbReference type="ARBA" id="ARBA00022806"/>
    </source>
</evidence>
<evidence type="ECO:0000313" key="22">
    <source>
        <dbReference type="Proteomes" id="UP000070700"/>
    </source>
</evidence>
<dbReference type="Proteomes" id="UP000070700">
    <property type="component" value="Unassembled WGS sequence"/>
</dbReference>
<dbReference type="InterPro" id="IPR038248">
    <property type="entry name" value="Dicer_dimer_sf"/>
</dbReference>
<keyword evidence="7 21" id="KW-0378">Hydrolase</keyword>
<dbReference type="InterPro" id="IPR014001">
    <property type="entry name" value="Helicase_ATP-bd"/>
</dbReference>
<dbReference type="GO" id="GO:0003723">
    <property type="term" value="F:RNA binding"/>
    <property type="evidence" value="ECO:0007669"/>
    <property type="project" value="UniProtKB-UniRule"/>
</dbReference>
<evidence type="ECO:0000256" key="10">
    <source>
        <dbReference type="ARBA" id="ARBA00022842"/>
    </source>
</evidence>
<dbReference type="Gene3D" id="3.30.160.380">
    <property type="entry name" value="Dicer dimerisation domain"/>
    <property type="match status" value="1"/>
</dbReference>
<dbReference type="GeneID" id="28821559"/>
<keyword evidence="4" id="KW-0479">Metal-binding</keyword>
<keyword evidence="22" id="KW-1185">Reference proteome</keyword>
<keyword evidence="8" id="KW-0347">Helicase</keyword>
<dbReference type="EMBL" id="KQ947413">
    <property type="protein sequence ID" value="KUJ18288.1"/>
    <property type="molecule type" value="Genomic_DNA"/>
</dbReference>
<comment type="similarity">
    <text evidence="15">Belongs to the helicase family. Dicer subfamily.</text>
</comment>
<evidence type="ECO:0000256" key="7">
    <source>
        <dbReference type="ARBA" id="ARBA00022801"/>
    </source>
</evidence>
<feature type="domain" description="DRBM" evidence="16">
    <location>
        <begin position="1362"/>
        <end position="1434"/>
    </location>
</feature>
<name>A0A194XDN7_MOLSC</name>
<evidence type="ECO:0000256" key="1">
    <source>
        <dbReference type="ARBA" id="ARBA00001936"/>
    </source>
</evidence>
<feature type="domain" description="Dicer dsRNA-binding fold" evidence="20">
    <location>
        <begin position="610"/>
        <end position="704"/>
    </location>
</feature>
<dbReference type="PROSITE" id="PS00517">
    <property type="entry name" value="RNASE_3_1"/>
    <property type="match status" value="2"/>
</dbReference>
<proteinExistence type="inferred from homology"/>
<evidence type="ECO:0000256" key="6">
    <source>
        <dbReference type="ARBA" id="ARBA00022741"/>
    </source>
</evidence>
<evidence type="ECO:0000256" key="11">
    <source>
        <dbReference type="ARBA" id="ARBA00022884"/>
    </source>
</evidence>
<dbReference type="InterPro" id="IPR011545">
    <property type="entry name" value="DEAD/DEAH_box_helicase_dom"/>
</dbReference>
<dbReference type="GO" id="GO:0005634">
    <property type="term" value="C:nucleus"/>
    <property type="evidence" value="ECO:0007669"/>
    <property type="project" value="TreeGrafter"/>
</dbReference>
<organism evidence="21 22">
    <name type="scientific">Mollisia scopiformis</name>
    <name type="common">Conifer needle endophyte fungus</name>
    <name type="synonym">Phialocephala scopiformis</name>
    <dbReference type="NCBI Taxonomy" id="149040"/>
    <lineage>
        <taxon>Eukaryota</taxon>
        <taxon>Fungi</taxon>
        <taxon>Dikarya</taxon>
        <taxon>Ascomycota</taxon>
        <taxon>Pezizomycotina</taxon>
        <taxon>Leotiomycetes</taxon>
        <taxon>Helotiales</taxon>
        <taxon>Mollisiaceae</taxon>
        <taxon>Mollisia</taxon>
    </lineage>
</organism>
<evidence type="ECO:0000256" key="9">
    <source>
        <dbReference type="ARBA" id="ARBA00022840"/>
    </source>
</evidence>
<dbReference type="InterPro" id="IPR036389">
    <property type="entry name" value="RNase_III_sf"/>
</dbReference>
<dbReference type="Pfam" id="PF00270">
    <property type="entry name" value="DEAD"/>
    <property type="match status" value="1"/>
</dbReference>
<evidence type="ECO:0000256" key="12">
    <source>
        <dbReference type="ARBA" id="ARBA00023118"/>
    </source>
</evidence>
<dbReference type="PANTHER" id="PTHR14950">
    <property type="entry name" value="DICER-RELATED"/>
    <property type="match status" value="1"/>
</dbReference>
<dbReference type="SMART" id="SM00490">
    <property type="entry name" value="HELICc"/>
    <property type="match status" value="1"/>
</dbReference>
<dbReference type="GO" id="GO:0046872">
    <property type="term" value="F:metal ion binding"/>
    <property type="evidence" value="ECO:0007669"/>
    <property type="project" value="UniProtKB-KW"/>
</dbReference>
<evidence type="ECO:0000259" key="18">
    <source>
        <dbReference type="PROSITE" id="PS51192"/>
    </source>
</evidence>
<dbReference type="SMART" id="SM00535">
    <property type="entry name" value="RIBOc"/>
    <property type="match status" value="2"/>
</dbReference>
<dbReference type="GO" id="GO:0051607">
    <property type="term" value="P:defense response to virus"/>
    <property type="evidence" value="ECO:0007669"/>
    <property type="project" value="UniProtKB-KW"/>
</dbReference>
<keyword evidence="10" id="KW-0460">Magnesium</keyword>
<comment type="function">
    <text evidence="14">Dicer-like endonuclease involved in cleaving double-stranded RNA in the RNA interference (RNAi) pathway. Produces 21 to 25 bp dsRNAs (siRNAs) which target the selective destruction of homologous RNAs leading to sequence-specific suppression of gene expression, called post-transcriptional gene silencing (PTGS). Part of a broad host defense response against viral infection and transposons.</text>
</comment>
<evidence type="ECO:0000313" key="21">
    <source>
        <dbReference type="EMBL" id="KUJ18288.1"/>
    </source>
</evidence>
<evidence type="ECO:0000256" key="14">
    <source>
        <dbReference type="ARBA" id="ARBA00025403"/>
    </source>
</evidence>
<dbReference type="InterPro" id="IPR000999">
    <property type="entry name" value="RNase_III_dom"/>
</dbReference>
<dbReference type="CDD" id="cd18034">
    <property type="entry name" value="DEXHc_dicer"/>
    <property type="match status" value="1"/>
</dbReference>
<keyword evidence="9" id="KW-0067">ATP-binding</keyword>
<dbReference type="InParanoid" id="A0A194XDN7"/>
<keyword evidence="11 15" id="KW-0694">RNA-binding</keyword>
<dbReference type="InterPro" id="IPR001650">
    <property type="entry name" value="Helicase_C-like"/>
</dbReference>
<comment type="cofactor">
    <cofactor evidence="1">
        <name>Mn(2+)</name>
        <dbReference type="ChEBI" id="CHEBI:29035"/>
    </cofactor>
</comment>
<dbReference type="InterPro" id="IPR014720">
    <property type="entry name" value="dsRBD_dom"/>
</dbReference>
<evidence type="ECO:0000259" key="17">
    <source>
        <dbReference type="PROSITE" id="PS50142"/>
    </source>
</evidence>
<dbReference type="FunFam" id="1.10.1520.10:FF:000032">
    <property type="entry name" value="Dicer-like protein 2"/>
    <property type="match status" value="1"/>
</dbReference>
<dbReference type="PROSITE" id="PS51194">
    <property type="entry name" value="HELICASE_CTER"/>
    <property type="match status" value="1"/>
</dbReference>
<dbReference type="Pfam" id="PF00271">
    <property type="entry name" value="Helicase_C"/>
    <property type="match status" value="1"/>
</dbReference>
<keyword evidence="3" id="KW-0930">Antiviral protein</keyword>
<gene>
    <name evidence="21" type="ORF">LY89DRAFT_644351</name>
</gene>
<evidence type="ECO:0000256" key="5">
    <source>
        <dbReference type="ARBA" id="ARBA00022737"/>
    </source>
</evidence>
<evidence type="ECO:0000256" key="15">
    <source>
        <dbReference type="PROSITE-ProRule" id="PRU00657"/>
    </source>
</evidence>
<comment type="cofactor">
    <cofactor evidence="2">
        <name>Mg(2+)</name>
        <dbReference type="ChEBI" id="CHEBI:18420"/>
    </cofactor>
</comment>
<feature type="domain" description="Helicase C-terminal" evidence="19">
    <location>
        <begin position="417"/>
        <end position="583"/>
    </location>
</feature>
<keyword evidence="6" id="KW-0547">Nucleotide-binding</keyword>
<dbReference type="SUPFAM" id="SSF69065">
    <property type="entry name" value="RNase III domain-like"/>
    <property type="match status" value="2"/>
</dbReference>
<dbReference type="FunFam" id="1.10.1520.10:FF:000015">
    <property type="entry name" value="Dicer-like protein 1"/>
    <property type="match status" value="1"/>
</dbReference>
<evidence type="ECO:0000259" key="19">
    <source>
        <dbReference type="PROSITE" id="PS51194"/>
    </source>
</evidence>
<dbReference type="Gene3D" id="3.40.50.300">
    <property type="entry name" value="P-loop containing nucleotide triphosphate hydrolases"/>
    <property type="match status" value="2"/>
</dbReference>
<dbReference type="PROSITE" id="PS50142">
    <property type="entry name" value="RNASE_3_2"/>
    <property type="match status" value="2"/>
</dbReference>
<dbReference type="STRING" id="149040.A0A194XDN7"/>
<dbReference type="SMART" id="SM00487">
    <property type="entry name" value="DEXDc"/>
    <property type="match status" value="1"/>
</dbReference>
<sequence>MMDDLDDSSSDVSDTILRQEDLDDIPALAAPLVQDLTEEDKFLSDTSSLSSLVLKDGAPEIKPRPYQLEMFEESLKRNIIVAMDTGSGKTHIAVMRILYELENIRSDQLVWFLAPTVSLCAQQFGYIQSQISAVKIKFLSGADEADRWAENHWQVVLLNVKVVVSTYQILLDALSHGFVQMASLALIVFDEAHNCVDKHPGAVLMRNFYHKRKALGLDIPHILGLTASPVMRSSTSSLVRIEETLDALCRTPSKHRSELRLQVKLPVMSQVYYSNLPVNGSIAVYTRAMTSLSNSYHNLRLSEDPYYLSLLNDDSDRGRRKLDKVRLNQKTTSSDQMKSFNATAQKIFEELGSWAADYYIAEVVSKVLSLAGQSDNPLGIWDISMAEKQYLAKALQSVEVNRDTSHDSVLNVQTTDKVERMLDVLLESTSALFSGIVFVQERAVAAVLTKLISIHPKTRHKFKVGVIVGTSMHKFRTRNIGELIDMNEHKDTLSKFKKGKINLVIATSVLEEGIDVPICNLVVCFQRPANLKSFVQRRGRARHRDSRLVLLLSESDKLDQWQQLEADMKRIYEDEMRTLQELIVKEDSEDNDGRTFHVESTNALLDLDNAVSHLYHFCATLPANEYVDLRPEFICSHVAGDLVTATVLLPISVNKAVRTAESKTAWLSEKNAIKDAAFEAYVALYHAGLVNDNLLPLLRHDAIVDELMVSPVEHRASIVSVNEQLDPWAEIAKAWILVEQEVDRKLGQATLTIGDLDVDLYLPIDIPQVPGFLIYWDIDTELPVSITTKPSLSIPGGTTNIPGDTFPLLRAGFGSRFPVKDKLLPMFFVARNDMNLRNLVGFHDAVNEYGSLSPMNDALIRDKFDPNIAYTYEQILHLKPDSRKVQYPYKEYQEVPVDVPHLALRKVPKRNDFLHKVAFDPSARSTKEFSYVLPINRCTIDDLPYKYVQFGRLIPSIMHRFEVALISEELSRTILQSVKISDISLVLTAISASSAQEESNYQRLEFLGDSILKTCASIQLIAEYPLWHEGYLSAKKDRLVSNSRLSRAAREIGLDKFIITKAFTGHKWRPKYIEDLLALPVSNKMRDMSTKVLADVVEALVGAATVDGDIPKALACLQTFLPELEWKPLEQRRSFLYQRTPDIQLPTTLQPLETFMGYTFNRKSLLVEAMTHASCNSGSGSLERFEFLGDSILDNIIVTAMWPHALSHYQMHLLRTALVNADFLAFICMEWSIEHEIIDLQVLPTNMKSAKIAEKYKMVSWPLWRFMRHTSPKLGFEQAATSARYSELRTEIKEAIENGTHYPWALLSQLRAHKYYSDIVESLLGAVWIDSGSFDTCREIVHRMGILPYFERILKDGVHVLHPKEELGMLADTLEVRYVMEVEKVPSEEGGEEERRYVCTVFVGGEKVVRLSGNVEKGVLQTMAAEKAVEILKMKKEGEKMDV</sequence>
<dbReference type="KEGG" id="psco:LY89DRAFT_644351"/>
<dbReference type="InterPro" id="IPR005034">
    <property type="entry name" value="Dicer_dimerisation"/>
</dbReference>
<feature type="domain" description="RNase III" evidence="17">
    <location>
        <begin position="967"/>
        <end position="1109"/>
    </location>
</feature>
<feature type="domain" description="RNase III" evidence="17">
    <location>
        <begin position="1149"/>
        <end position="1332"/>
    </location>
</feature>
<dbReference type="GO" id="GO:0050688">
    <property type="term" value="P:regulation of defense response to virus"/>
    <property type="evidence" value="ECO:0007669"/>
    <property type="project" value="UniProtKB-KW"/>
</dbReference>
<evidence type="ECO:0000256" key="13">
    <source>
        <dbReference type="ARBA" id="ARBA00023211"/>
    </source>
</evidence>
<dbReference type="CDD" id="cd00593">
    <property type="entry name" value="RIBOc"/>
    <property type="match status" value="2"/>
</dbReference>
<dbReference type="PROSITE" id="PS51327">
    <property type="entry name" value="DICER_DSRBF"/>
    <property type="match status" value="1"/>
</dbReference>
<evidence type="ECO:0000259" key="16">
    <source>
        <dbReference type="PROSITE" id="PS50137"/>
    </source>
</evidence>
<dbReference type="Gene3D" id="1.10.1520.10">
    <property type="entry name" value="Ribonuclease III domain"/>
    <property type="match status" value="2"/>
</dbReference>
<protein>
    <submittedName>
        <fullName evidence="21">p-loop containing nucleoside triphosphate hydrolase protein</fullName>
    </submittedName>
</protein>
<dbReference type="SUPFAM" id="SSF52540">
    <property type="entry name" value="P-loop containing nucleoside triphosphate hydrolases"/>
    <property type="match status" value="1"/>
</dbReference>
<keyword evidence="12" id="KW-0051">Antiviral defense</keyword>
<evidence type="ECO:0000256" key="4">
    <source>
        <dbReference type="ARBA" id="ARBA00022723"/>
    </source>
</evidence>
<dbReference type="GO" id="GO:0004525">
    <property type="term" value="F:ribonuclease III activity"/>
    <property type="evidence" value="ECO:0007669"/>
    <property type="project" value="InterPro"/>
</dbReference>
<evidence type="ECO:0000256" key="3">
    <source>
        <dbReference type="ARBA" id="ARBA00022721"/>
    </source>
</evidence>